<dbReference type="SUPFAM" id="SSF54518">
    <property type="entry name" value="Tubby C-terminal domain-like"/>
    <property type="match status" value="1"/>
</dbReference>
<gene>
    <name evidence="2" type="ORF">JOC54_001110</name>
</gene>
<protein>
    <submittedName>
        <fullName evidence="2">Uncharacterized protein YxjI</fullName>
    </submittedName>
</protein>
<evidence type="ECO:0000256" key="1">
    <source>
        <dbReference type="ARBA" id="ARBA00005437"/>
    </source>
</evidence>
<dbReference type="RefSeq" id="WP_204464997.1">
    <property type="nucleotide sequence ID" value="NZ_JAFBCV010000003.1"/>
</dbReference>
<accession>A0ABS2STT7</accession>
<dbReference type="InterPro" id="IPR038595">
    <property type="entry name" value="LOR_sf"/>
</dbReference>
<comment type="similarity">
    <text evidence="1">Belongs to the LOR family.</text>
</comment>
<comment type="caution">
    <text evidence="2">The sequence shown here is derived from an EMBL/GenBank/DDBJ whole genome shotgun (WGS) entry which is preliminary data.</text>
</comment>
<name>A0ABS2STT7_9BACI</name>
<sequence length="160" mass="18868">MDFYVKQRVFSFNDQFTVFDHNQDAVYKVNGKFFSVGNQLAISKTTGDAVLQIKQKVMSFMPRYTISNEEKELCHVVKKMTFFRAKYEIQPMNWTIEGSLFDHQYKVLDGTKEIMSVEKKWLNWGDTYHLTIPDKNHETIGIALMIVLDMVHHQQRNQAH</sequence>
<dbReference type="InterPro" id="IPR007612">
    <property type="entry name" value="LOR"/>
</dbReference>
<dbReference type="Pfam" id="PF04525">
    <property type="entry name" value="LOR"/>
    <property type="match status" value="1"/>
</dbReference>
<evidence type="ECO:0000313" key="2">
    <source>
        <dbReference type="EMBL" id="MBM7837879.1"/>
    </source>
</evidence>
<dbReference type="PANTHER" id="PTHR31087">
    <property type="match status" value="1"/>
</dbReference>
<dbReference type="EMBL" id="JAFBCV010000003">
    <property type="protein sequence ID" value="MBM7837879.1"/>
    <property type="molecule type" value="Genomic_DNA"/>
</dbReference>
<keyword evidence="3" id="KW-1185">Reference proteome</keyword>
<dbReference type="InterPro" id="IPR025659">
    <property type="entry name" value="Tubby-like_C"/>
</dbReference>
<reference evidence="2" key="1">
    <citation type="submission" date="2021-01" db="EMBL/GenBank/DDBJ databases">
        <title>Genomic Encyclopedia of Type Strains, Phase IV (KMG-IV): sequencing the most valuable type-strain genomes for metagenomic binning, comparative biology and taxonomic classification.</title>
        <authorList>
            <person name="Goeker M."/>
        </authorList>
    </citation>
    <scope>NUCLEOTIDE SEQUENCE</scope>
    <source>
        <strain evidence="2">DSM 21943</strain>
    </source>
</reference>
<evidence type="ECO:0000313" key="3">
    <source>
        <dbReference type="Proteomes" id="UP001179280"/>
    </source>
</evidence>
<dbReference type="Gene3D" id="2.40.160.200">
    <property type="entry name" value="LURP1-related"/>
    <property type="match status" value="1"/>
</dbReference>
<dbReference type="Proteomes" id="UP001179280">
    <property type="component" value="Unassembled WGS sequence"/>
</dbReference>
<dbReference type="PANTHER" id="PTHR31087:SF161">
    <property type="entry name" value="TUBBY C 2 FAMILY PROTEIN"/>
    <property type="match status" value="1"/>
</dbReference>
<proteinExistence type="inferred from homology"/>
<organism evidence="2 3">
    <name type="scientific">Shouchella xiaoxiensis</name>
    <dbReference type="NCBI Taxonomy" id="766895"/>
    <lineage>
        <taxon>Bacteria</taxon>
        <taxon>Bacillati</taxon>
        <taxon>Bacillota</taxon>
        <taxon>Bacilli</taxon>
        <taxon>Bacillales</taxon>
        <taxon>Bacillaceae</taxon>
        <taxon>Shouchella</taxon>
    </lineage>
</organism>